<dbReference type="Pfam" id="PF01769">
    <property type="entry name" value="MgtE"/>
    <property type="match status" value="1"/>
</dbReference>
<evidence type="ECO:0000259" key="9">
    <source>
        <dbReference type="Pfam" id="PF01769"/>
    </source>
</evidence>
<dbReference type="Proteomes" id="UP000033616">
    <property type="component" value="Unassembled WGS sequence"/>
</dbReference>
<proteinExistence type="inferred from homology"/>
<dbReference type="STRING" id="1359168.OCHUTO_0305"/>
<comment type="similarity">
    <text evidence="2">Belongs to the SLC41A transporter family.</text>
</comment>
<keyword evidence="11" id="KW-1185">Reference proteome</keyword>
<evidence type="ECO:0000256" key="2">
    <source>
        <dbReference type="ARBA" id="ARBA00009749"/>
    </source>
</evidence>
<organism evidence="10 11">
    <name type="scientific">Orientia chuto str. Dubai</name>
    <dbReference type="NCBI Taxonomy" id="1359168"/>
    <lineage>
        <taxon>Bacteria</taxon>
        <taxon>Pseudomonadati</taxon>
        <taxon>Pseudomonadota</taxon>
        <taxon>Alphaproteobacteria</taxon>
        <taxon>Rickettsiales</taxon>
        <taxon>Rickettsiaceae</taxon>
        <taxon>Rickettsieae</taxon>
        <taxon>Orientia</taxon>
    </lineage>
</organism>
<gene>
    <name evidence="10" type="ORF">OCHUTO_0305</name>
</gene>
<reference evidence="10 11" key="1">
    <citation type="submission" date="2015-02" db="EMBL/GenBank/DDBJ databases">
        <title>Genome Sequencing of Rickettsiales.</title>
        <authorList>
            <person name="Daugherty S.C."/>
            <person name="Su Q."/>
            <person name="Abolude K."/>
            <person name="Beier-Sexton M."/>
            <person name="Carlyon J.A."/>
            <person name="Carter R."/>
            <person name="Day N.P."/>
            <person name="Dumler S.J."/>
            <person name="Dyachenko V."/>
            <person name="Godinez A."/>
            <person name="Kurtti T.J."/>
            <person name="Lichay M."/>
            <person name="Mullins K.E."/>
            <person name="Ott S."/>
            <person name="Pappas-Brown V."/>
            <person name="Paris D.H."/>
            <person name="Patel P."/>
            <person name="Richards A.L."/>
            <person name="Sadzewicz L."/>
            <person name="Sears K."/>
            <person name="Seidman D."/>
            <person name="Sengamalay N."/>
            <person name="Stenos J."/>
            <person name="Tallon L.J."/>
            <person name="Vincent G."/>
            <person name="Fraser C.M."/>
            <person name="Munderloh U."/>
            <person name="Dunning-Hotopp J.C."/>
        </authorList>
    </citation>
    <scope>NUCLEOTIDE SEQUENCE [LARGE SCALE GENOMIC DNA]</scope>
    <source>
        <strain evidence="10 11">Fuller</strain>
    </source>
</reference>
<keyword evidence="5" id="KW-0460">Magnesium</keyword>
<evidence type="ECO:0000256" key="4">
    <source>
        <dbReference type="ARBA" id="ARBA00022692"/>
    </source>
</evidence>
<feature type="transmembrane region" description="Helical" evidence="8">
    <location>
        <begin position="12"/>
        <end position="37"/>
    </location>
</feature>
<keyword evidence="7 8" id="KW-0472">Membrane</keyword>
<dbReference type="GO" id="GO:0016020">
    <property type="term" value="C:membrane"/>
    <property type="evidence" value="ECO:0007669"/>
    <property type="project" value="UniProtKB-SubCell"/>
</dbReference>
<evidence type="ECO:0000256" key="5">
    <source>
        <dbReference type="ARBA" id="ARBA00022842"/>
    </source>
</evidence>
<keyword evidence="3" id="KW-0813">Transport</keyword>
<accession>A0A0F3MQM1</accession>
<dbReference type="SUPFAM" id="SSF161093">
    <property type="entry name" value="MgtE membrane domain-like"/>
    <property type="match status" value="1"/>
</dbReference>
<evidence type="ECO:0000256" key="8">
    <source>
        <dbReference type="SAM" id="Phobius"/>
    </source>
</evidence>
<evidence type="ECO:0000313" key="10">
    <source>
        <dbReference type="EMBL" id="KJV56904.1"/>
    </source>
</evidence>
<evidence type="ECO:0000256" key="6">
    <source>
        <dbReference type="ARBA" id="ARBA00022989"/>
    </source>
</evidence>
<sequence>MYDDYAQNLNFSIAFSATVVINTIIAGTLGFIIPITLHSLKLDPAAGSTVFLTALTDFIGYITLLYIAYLFLV</sequence>
<name>A0A0F3MQM1_9RICK</name>
<evidence type="ECO:0000256" key="7">
    <source>
        <dbReference type="ARBA" id="ARBA00023136"/>
    </source>
</evidence>
<feature type="domain" description="SLC41A/MgtE integral membrane" evidence="9">
    <location>
        <begin position="8"/>
        <end position="67"/>
    </location>
</feature>
<protein>
    <submittedName>
        <fullName evidence="10">Divalent cation transporter family protein</fullName>
    </submittedName>
</protein>
<keyword evidence="4 8" id="KW-0812">Transmembrane</keyword>
<dbReference type="EMBL" id="LANP01000005">
    <property type="protein sequence ID" value="KJV56904.1"/>
    <property type="molecule type" value="Genomic_DNA"/>
</dbReference>
<dbReference type="AlphaFoldDB" id="A0A0F3MQM1"/>
<feature type="transmembrane region" description="Helical" evidence="8">
    <location>
        <begin position="49"/>
        <end position="72"/>
    </location>
</feature>
<dbReference type="PANTHER" id="PTHR41394">
    <property type="entry name" value="MAGNESIUM TRANSPORTER MGTE"/>
    <property type="match status" value="1"/>
</dbReference>
<dbReference type="PANTHER" id="PTHR41394:SF5">
    <property type="entry name" value="SLC41A_MGTE INTEGRAL MEMBRANE DOMAIN-CONTAINING PROTEIN"/>
    <property type="match status" value="1"/>
</dbReference>
<evidence type="ECO:0000256" key="3">
    <source>
        <dbReference type="ARBA" id="ARBA00022448"/>
    </source>
</evidence>
<dbReference type="GO" id="GO:0008324">
    <property type="term" value="F:monoatomic cation transmembrane transporter activity"/>
    <property type="evidence" value="ECO:0007669"/>
    <property type="project" value="InterPro"/>
</dbReference>
<comment type="subcellular location">
    <subcellularLocation>
        <location evidence="1">Membrane</location>
        <topology evidence="1">Multi-pass membrane protein</topology>
    </subcellularLocation>
</comment>
<comment type="caution">
    <text evidence="10">The sequence shown here is derived from an EMBL/GenBank/DDBJ whole genome shotgun (WGS) entry which is preliminary data.</text>
</comment>
<dbReference type="InterPro" id="IPR006667">
    <property type="entry name" value="SLC41_membr_dom"/>
</dbReference>
<dbReference type="Gene3D" id="1.10.357.20">
    <property type="entry name" value="SLC41 divalent cation transporters, integral membrane domain"/>
    <property type="match status" value="1"/>
</dbReference>
<keyword evidence="6 8" id="KW-1133">Transmembrane helix</keyword>
<dbReference type="InterPro" id="IPR036739">
    <property type="entry name" value="SLC41_membr_dom_sf"/>
</dbReference>
<evidence type="ECO:0000313" key="11">
    <source>
        <dbReference type="Proteomes" id="UP000033616"/>
    </source>
</evidence>
<evidence type="ECO:0000256" key="1">
    <source>
        <dbReference type="ARBA" id="ARBA00004141"/>
    </source>
</evidence>